<accession>A0A841YS81</accession>
<gene>
    <name evidence="2" type="ORF">HB850_00685</name>
</gene>
<dbReference type="Pfam" id="PF10543">
    <property type="entry name" value="ORF6N"/>
    <property type="match status" value="1"/>
</dbReference>
<dbReference type="Proteomes" id="UP000569903">
    <property type="component" value="Unassembled WGS sequence"/>
</dbReference>
<organism evidence="2 3">
    <name type="scientific">Listeria newyorkensis</name>
    <dbReference type="NCBI Taxonomy" id="1497681"/>
    <lineage>
        <taxon>Bacteria</taxon>
        <taxon>Bacillati</taxon>
        <taxon>Bacillota</taxon>
        <taxon>Bacilli</taxon>
        <taxon>Bacillales</taxon>
        <taxon>Listeriaceae</taxon>
        <taxon>Listeria</taxon>
    </lineage>
</organism>
<dbReference type="InterPro" id="IPR018873">
    <property type="entry name" value="KilA-N_DNA-bd_domain"/>
</dbReference>
<reference evidence="2 3" key="1">
    <citation type="submission" date="2020-03" db="EMBL/GenBank/DDBJ databases">
        <title>Soil Listeria distribution.</title>
        <authorList>
            <person name="Liao J."/>
            <person name="Wiedmann M."/>
        </authorList>
    </citation>
    <scope>NUCLEOTIDE SEQUENCE [LARGE SCALE GENOMIC DNA]</scope>
    <source>
        <strain evidence="2 3">FSL L7-1614</strain>
    </source>
</reference>
<proteinExistence type="predicted"/>
<evidence type="ECO:0000259" key="1">
    <source>
        <dbReference type="Pfam" id="PF10543"/>
    </source>
</evidence>
<dbReference type="AlphaFoldDB" id="A0A841YS81"/>
<protein>
    <submittedName>
        <fullName evidence="2">ORF6N domain-containing protein</fullName>
    </submittedName>
</protein>
<evidence type="ECO:0000313" key="3">
    <source>
        <dbReference type="Proteomes" id="UP000569903"/>
    </source>
</evidence>
<feature type="domain" description="KilA-N DNA-binding" evidence="1">
    <location>
        <begin position="27"/>
        <end position="111"/>
    </location>
</feature>
<dbReference type="RefSeq" id="WP_185387820.1">
    <property type="nucleotide sequence ID" value="NZ_JAARQN010000001.1"/>
</dbReference>
<evidence type="ECO:0000313" key="2">
    <source>
        <dbReference type="EMBL" id="MBC1456250.1"/>
    </source>
</evidence>
<sequence length="282" mass="31734">MTNLVVIGKQNIGRFEFTGIEGGFGEGKRAMTVKDIAEIHGKEVKHVNELINRNIKRFHSGTDILDLKVVVLNDHNFAVRLTDFGFSNMQISKSPNLFILSERGYAKLLKILEDDTAWELYDQLVDSYFNMRAKLKATQPRKKAINTVFRQEMSMAKTLADTLDVNLGIACSVAIQRTEAKTGESLDEYTKLLPPAEHETGYLIPSQIGQKFNLSAVKVNQVLVDKGLQVKDGKKWRMTEAGKQYGEVIPFTAPNGHTDYQLKWNERVLEVFGAKDNVVSIV</sequence>
<comment type="caution">
    <text evidence="2">The sequence shown here is derived from an EMBL/GenBank/DDBJ whole genome shotgun (WGS) entry which is preliminary data.</text>
</comment>
<dbReference type="EMBL" id="JAARQN010000001">
    <property type="protein sequence ID" value="MBC1456250.1"/>
    <property type="molecule type" value="Genomic_DNA"/>
</dbReference>
<name>A0A841YS81_9LIST</name>